<evidence type="ECO:0000256" key="5">
    <source>
        <dbReference type="ARBA" id="ARBA00022882"/>
    </source>
</evidence>
<dbReference type="InterPro" id="IPR027359">
    <property type="entry name" value="Volt_channel_dom_sf"/>
</dbReference>
<dbReference type="PANTHER" id="PTHR46480:SF1">
    <property type="entry name" value="VOLTAGE-GATED HYDROGEN CHANNEL 1"/>
    <property type="match status" value="1"/>
</dbReference>
<organism evidence="11 12">
    <name type="scientific">Dipteronia dyeriana</name>
    <dbReference type="NCBI Taxonomy" id="168575"/>
    <lineage>
        <taxon>Eukaryota</taxon>
        <taxon>Viridiplantae</taxon>
        <taxon>Streptophyta</taxon>
        <taxon>Embryophyta</taxon>
        <taxon>Tracheophyta</taxon>
        <taxon>Spermatophyta</taxon>
        <taxon>Magnoliopsida</taxon>
        <taxon>eudicotyledons</taxon>
        <taxon>Gunneridae</taxon>
        <taxon>Pentapetalae</taxon>
        <taxon>rosids</taxon>
        <taxon>malvids</taxon>
        <taxon>Sapindales</taxon>
        <taxon>Sapindaceae</taxon>
        <taxon>Hippocastanoideae</taxon>
        <taxon>Acereae</taxon>
        <taxon>Dipteronia</taxon>
    </lineage>
</organism>
<evidence type="ECO:0000256" key="2">
    <source>
        <dbReference type="ARBA" id="ARBA00022448"/>
    </source>
</evidence>
<dbReference type="GO" id="GO:0005886">
    <property type="term" value="C:plasma membrane"/>
    <property type="evidence" value="ECO:0007669"/>
    <property type="project" value="UniProtKB-SubCell"/>
</dbReference>
<evidence type="ECO:0000313" key="11">
    <source>
        <dbReference type="EMBL" id="KAK2638471.1"/>
    </source>
</evidence>
<evidence type="ECO:0000256" key="8">
    <source>
        <dbReference type="ARBA" id="ARBA00023136"/>
    </source>
</evidence>
<keyword evidence="4 10" id="KW-0812">Transmembrane</keyword>
<dbReference type="EMBL" id="JANJYI010000008">
    <property type="protein sequence ID" value="KAK2638471.1"/>
    <property type="molecule type" value="Genomic_DNA"/>
</dbReference>
<comment type="caution">
    <text evidence="11">The sequence shown here is derived from an EMBL/GenBank/DDBJ whole genome shotgun (WGS) entry which is preliminary data.</text>
</comment>
<evidence type="ECO:0000256" key="9">
    <source>
        <dbReference type="ARBA" id="ARBA00023303"/>
    </source>
</evidence>
<dbReference type="AlphaFoldDB" id="A0AAD9TLZ4"/>
<feature type="non-terminal residue" evidence="11">
    <location>
        <position position="1"/>
    </location>
</feature>
<evidence type="ECO:0000256" key="7">
    <source>
        <dbReference type="ARBA" id="ARBA00023065"/>
    </source>
</evidence>
<keyword evidence="6 10" id="KW-1133">Transmembrane helix</keyword>
<dbReference type="Proteomes" id="UP001280121">
    <property type="component" value="Unassembled WGS sequence"/>
</dbReference>
<dbReference type="GO" id="GO:0034702">
    <property type="term" value="C:monoatomic ion channel complex"/>
    <property type="evidence" value="ECO:0007669"/>
    <property type="project" value="UniProtKB-KW"/>
</dbReference>
<sequence length="243" mass="27144">NIMNPPISIESSIINSISNVESVELSIQNLIKINSRRSKWKLFFNPIKDQNLNTIASWRKQLSGFVESTPVGVISILLLVLDLIITVFELSSSLIFSCMPNNKHDHPENVWYHWVGIAILTLLSGKTVALMIGLGGAFIRRPGYVVDGLVVIGALILEGFIERKGGGLLVAVSLWRVVRVVESAFELSDEAIEAQIQGLIWQLEALREDNVKLRGIIAEKDEIIEKLQQDLDRCKHHCPDSLQ</sequence>
<evidence type="ECO:0000256" key="1">
    <source>
        <dbReference type="ARBA" id="ARBA00004651"/>
    </source>
</evidence>
<evidence type="ECO:0000256" key="6">
    <source>
        <dbReference type="ARBA" id="ARBA00022989"/>
    </source>
</evidence>
<proteinExistence type="predicted"/>
<evidence type="ECO:0000256" key="4">
    <source>
        <dbReference type="ARBA" id="ARBA00022692"/>
    </source>
</evidence>
<dbReference type="InterPro" id="IPR031846">
    <property type="entry name" value="Hvcn1"/>
</dbReference>
<keyword evidence="3" id="KW-1003">Cell membrane</keyword>
<keyword evidence="9" id="KW-0407">Ion channel</keyword>
<keyword evidence="2" id="KW-0813">Transport</keyword>
<evidence type="ECO:0000313" key="12">
    <source>
        <dbReference type="Proteomes" id="UP001280121"/>
    </source>
</evidence>
<keyword evidence="5" id="KW-0851">Voltage-gated channel</keyword>
<feature type="transmembrane region" description="Helical" evidence="10">
    <location>
        <begin position="144"/>
        <end position="161"/>
    </location>
</feature>
<evidence type="ECO:0000256" key="3">
    <source>
        <dbReference type="ARBA" id="ARBA00022475"/>
    </source>
</evidence>
<accession>A0AAD9TLZ4</accession>
<evidence type="ECO:0008006" key="13">
    <source>
        <dbReference type="Google" id="ProtNLM"/>
    </source>
</evidence>
<feature type="transmembrane region" description="Helical" evidence="10">
    <location>
        <begin position="69"/>
        <end position="91"/>
    </location>
</feature>
<reference evidence="11" key="1">
    <citation type="journal article" date="2023" name="Plant J.">
        <title>Genome sequences and population genomics provide insights into the demographic history, inbreeding, and mutation load of two 'living fossil' tree species of Dipteronia.</title>
        <authorList>
            <person name="Feng Y."/>
            <person name="Comes H.P."/>
            <person name="Chen J."/>
            <person name="Zhu S."/>
            <person name="Lu R."/>
            <person name="Zhang X."/>
            <person name="Li P."/>
            <person name="Qiu J."/>
            <person name="Olsen K.M."/>
            <person name="Qiu Y."/>
        </authorList>
    </citation>
    <scope>NUCLEOTIDE SEQUENCE</scope>
    <source>
        <strain evidence="11">KIB01</strain>
    </source>
</reference>
<evidence type="ECO:0000256" key="10">
    <source>
        <dbReference type="SAM" id="Phobius"/>
    </source>
</evidence>
<keyword evidence="8 10" id="KW-0472">Membrane</keyword>
<feature type="transmembrane region" description="Helical" evidence="10">
    <location>
        <begin position="111"/>
        <end position="132"/>
    </location>
</feature>
<comment type="subcellular location">
    <subcellularLocation>
        <location evidence="1">Cell membrane</location>
        <topology evidence="1">Multi-pass membrane protein</topology>
    </subcellularLocation>
</comment>
<dbReference type="Gene3D" id="1.20.120.350">
    <property type="entry name" value="Voltage-gated potassium channels. Chain C"/>
    <property type="match status" value="1"/>
</dbReference>
<keyword evidence="7" id="KW-0406">Ion transport</keyword>
<dbReference type="GO" id="GO:0030171">
    <property type="term" value="F:voltage-gated proton channel activity"/>
    <property type="evidence" value="ECO:0007669"/>
    <property type="project" value="InterPro"/>
</dbReference>
<keyword evidence="12" id="KW-1185">Reference proteome</keyword>
<protein>
    <recommendedName>
        <fullName evidence="13">Voltage-gated hydrogen channel 1</fullName>
    </recommendedName>
</protein>
<gene>
    <name evidence="11" type="ORF">Ddye_026266</name>
</gene>
<dbReference type="PANTHER" id="PTHR46480">
    <property type="entry name" value="F20B24.22"/>
    <property type="match status" value="1"/>
</dbReference>
<name>A0AAD9TLZ4_9ROSI</name>